<dbReference type="PANTHER" id="PTHR43537:SF5">
    <property type="entry name" value="UXU OPERON TRANSCRIPTIONAL REGULATOR"/>
    <property type="match status" value="1"/>
</dbReference>
<dbReference type="SUPFAM" id="SSF46785">
    <property type="entry name" value="Winged helix' DNA-binding domain"/>
    <property type="match status" value="1"/>
</dbReference>
<dbReference type="Pfam" id="PF07729">
    <property type="entry name" value="FCD"/>
    <property type="match status" value="1"/>
</dbReference>
<accession>A0A161QUF9</accession>
<dbReference type="InterPro" id="IPR008920">
    <property type="entry name" value="TF_FadR/GntR_C"/>
</dbReference>
<evidence type="ECO:0000256" key="1">
    <source>
        <dbReference type="ARBA" id="ARBA00023015"/>
    </source>
</evidence>
<sequence length="242" mass="28131">MALSIFFHVGREGGNMVSTEKSYEKVIEYVRNHILKKEFKIGDKLLSERELAVQLGISRNSVREGLRILERMGVLCSQQGAGNYIVGKFESTLTEVLSMMYTLRDMEMEQVTQFRHGLEYGAMNLAVFHATEEEKERMKYHLQALEEAESEEVRIRHDKAIHYLLIEASRNKYMLVNFIALTQIMDFYIPTMRGKILNSMKTEDFLYEAHELIVKGVVEGNLEKGMRGLALHFKYINDYRNS</sequence>
<dbReference type="InterPro" id="IPR000524">
    <property type="entry name" value="Tscrpt_reg_HTH_GntR"/>
</dbReference>
<protein>
    <submittedName>
        <fullName evidence="4">GntR family transcriptional regulator</fullName>
    </submittedName>
</protein>
<dbReference type="EMBL" id="LVEA01000031">
    <property type="protein sequence ID" value="KYL04442.1"/>
    <property type="molecule type" value="Genomic_DNA"/>
</dbReference>
<name>A0A161QUF9_9FUSO</name>
<evidence type="ECO:0000313" key="4">
    <source>
        <dbReference type="EMBL" id="KYL04442.1"/>
    </source>
</evidence>
<dbReference type="SUPFAM" id="SSF48008">
    <property type="entry name" value="GntR ligand-binding domain-like"/>
    <property type="match status" value="1"/>
</dbReference>
<dbReference type="Gene3D" id="1.20.120.530">
    <property type="entry name" value="GntR ligand-binding domain-like"/>
    <property type="match status" value="1"/>
</dbReference>
<organism evidence="4 5">
    <name type="scientific">Fusobacterium necrophorum subsp. funduliforme</name>
    <dbReference type="NCBI Taxonomy" id="143387"/>
    <lineage>
        <taxon>Bacteria</taxon>
        <taxon>Fusobacteriati</taxon>
        <taxon>Fusobacteriota</taxon>
        <taxon>Fusobacteriia</taxon>
        <taxon>Fusobacteriales</taxon>
        <taxon>Fusobacteriaceae</taxon>
        <taxon>Fusobacterium</taxon>
    </lineage>
</organism>
<dbReference type="InterPro" id="IPR011711">
    <property type="entry name" value="GntR_C"/>
</dbReference>
<dbReference type="Proteomes" id="UP000075816">
    <property type="component" value="Unassembled WGS sequence"/>
</dbReference>
<dbReference type="eggNOG" id="COG2186">
    <property type="taxonomic scope" value="Bacteria"/>
</dbReference>
<proteinExistence type="predicted"/>
<reference evidence="4 5" key="1">
    <citation type="submission" date="2016-03" db="EMBL/GenBank/DDBJ databases">
        <title>Comparative genomics of human isolates of Fusobacterium necrophorum.</title>
        <authorList>
            <person name="Jensen A."/>
            <person name="Bank S."/>
            <person name="Andersen P.S."/>
            <person name="Kristensen L.H."/>
            <person name="Prag J."/>
        </authorList>
    </citation>
    <scope>NUCLEOTIDE SEQUENCE [LARGE SCALE GENOMIC DNA]</scope>
    <source>
        <strain evidence="4 5">LS_1264</strain>
    </source>
</reference>
<dbReference type="GO" id="GO:0003677">
    <property type="term" value="F:DNA binding"/>
    <property type="evidence" value="ECO:0007669"/>
    <property type="project" value="UniProtKB-KW"/>
</dbReference>
<dbReference type="PROSITE" id="PS50949">
    <property type="entry name" value="HTH_GNTR"/>
    <property type="match status" value="1"/>
</dbReference>
<keyword evidence="1" id="KW-0805">Transcription regulation</keyword>
<dbReference type="PANTHER" id="PTHR43537">
    <property type="entry name" value="TRANSCRIPTIONAL REGULATOR, GNTR FAMILY"/>
    <property type="match status" value="1"/>
</dbReference>
<dbReference type="Pfam" id="PF00392">
    <property type="entry name" value="GntR"/>
    <property type="match status" value="1"/>
</dbReference>
<evidence type="ECO:0000256" key="3">
    <source>
        <dbReference type="ARBA" id="ARBA00023163"/>
    </source>
</evidence>
<gene>
    <name evidence="4" type="ORF">A2J07_03775</name>
</gene>
<dbReference type="KEGG" id="fnf:BSQ88_01880"/>
<dbReference type="PRINTS" id="PR00035">
    <property type="entry name" value="HTHGNTR"/>
</dbReference>
<comment type="caution">
    <text evidence="4">The sequence shown here is derived from an EMBL/GenBank/DDBJ whole genome shotgun (WGS) entry which is preliminary data.</text>
</comment>
<dbReference type="InterPro" id="IPR036390">
    <property type="entry name" value="WH_DNA-bd_sf"/>
</dbReference>
<evidence type="ECO:0000313" key="5">
    <source>
        <dbReference type="Proteomes" id="UP000075816"/>
    </source>
</evidence>
<dbReference type="Gene3D" id="1.10.10.10">
    <property type="entry name" value="Winged helix-like DNA-binding domain superfamily/Winged helix DNA-binding domain"/>
    <property type="match status" value="1"/>
</dbReference>
<dbReference type="SMART" id="SM00345">
    <property type="entry name" value="HTH_GNTR"/>
    <property type="match status" value="1"/>
</dbReference>
<keyword evidence="2" id="KW-0238">DNA-binding</keyword>
<dbReference type="AlphaFoldDB" id="A0A161QUF9"/>
<keyword evidence="3" id="KW-0804">Transcription</keyword>
<dbReference type="GO" id="GO:0003700">
    <property type="term" value="F:DNA-binding transcription factor activity"/>
    <property type="evidence" value="ECO:0007669"/>
    <property type="project" value="InterPro"/>
</dbReference>
<dbReference type="InterPro" id="IPR036388">
    <property type="entry name" value="WH-like_DNA-bd_sf"/>
</dbReference>
<evidence type="ECO:0000256" key="2">
    <source>
        <dbReference type="ARBA" id="ARBA00023125"/>
    </source>
</evidence>
<dbReference type="SMART" id="SM00895">
    <property type="entry name" value="FCD"/>
    <property type="match status" value="1"/>
</dbReference>
<dbReference type="CDD" id="cd07377">
    <property type="entry name" value="WHTH_GntR"/>
    <property type="match status" value="1"/>
</dbReference>